<evidence type="ECO:0000313" key="2">
    <source>
        <dbReference type="Proteomes" id="UP001634393"/>
    </source>
</evidence>
<accession>A0ABD3U2Y4</accession>
<gene>
    <name evidence="1" type="ORF">ACJIZ3_001155</name>
</gene>
<sequence>MSNLCEFEDTVWDELCQNDDHIVPHPGFERDNDHSILGDSHKKPRHDVTNILSTTIDRSAARYVDQGREQGGFSTLNKRTAMLEKDSSPCLPSGVCPSSSDTDSIKNELNLASDNARSSSPDLKSNNTDLNGSVLCADDTILNDKTMAVDNNSFSYPIGDITHTGNNLDFLENTDDKDSGDFLYYGWSEIRNFEDVDRMFSNCDSTFGLGTSKEDELGWFSSADDIGLSGNMLKSDTEFPSSESEAVENIAENHNSSKSFSVSESAMTSGPIRYQDSSWTSENSDPYVSFVNGPDVAHNRDDFIPTEQINEHRKQFKLQNQSVGKTKEHCFGNDSFSYNCNISNEVVHLSSGDSHQFSPCVRMQQASSPDFCYVQNPTSYVHSDNRHLSVPTSPQVPPIVKSEAKGLTPLSPRDSSQVSSQLTDLAVNGKREKLHKLQGGKSSVNSIKNDSVMTHASIDDRGSLGKQVHFSGDKLGNHSDLDGVSLVPAELVSSDVQESSTKTPGFSDISLEAATFCQLQLVTDQLDLRTKLCIRDSLYRLAQSAEQRHSNANLNGNDRDGSGALVAEGTNNFMDIETDTNPIDRSVAHLLFHRPSESSAIPAKDSMQFKSPSAVQGSITSMPVMVENFDMRK</sequence>
<evidence type="ECO:0008006" key="3">
    <source>
        <dbReference type="Google" id="ProtNLM"/>
    </source>
</evidence>
<dbReference type="PANTHER" id="PTHR33334:SF8">
    <property type="entry name" value="PROTEIN LNK1"/>
    <property type="match status" value="1"/>
</dbReference>
<dbReference type="PANTHER" id="PTHR33334">
    <property type="entry name" value="PROTEIN LNK1"/>
    <property type="match status" value="1"/>
</dbReference>
<keyword evidence="2" id="KW-1185">Reference proteome</keyword>
<dbReference type="Proteomes" id="UP001634393">
    <property type="component" value="Unassembled WGS sequence"/>
</dbReference>
<reference evidence="1 2" key="1">
    <citation type="submission" date="2024-12" db="EMBL/GenBank/DDBJ databases">
        <title>The unique morphological basis and parallel evolutionary history of personate flowers in Penstemon.</title>
        <authorList>
            <person name="Depatie T.H."/>
            <person name="Wessinger C.A."/>
        </authorList>
    </citation>
    <scope>NUCLEOTIDE SEQUENCE [LARGE SCALE GENOMIC DNA]</scope>
    <source>
        <strain evidence="1">WTNN_2</strain>
        <tissue evidence="1">Leaf</tissue>
    </source>
</reference>
<dbReference type="InterPro" id="IPR039928">
    <property type="entry name" value="LNK"/>
</dbReference>
<organism evidence="1 2">
    <name type="scientific">Penstemon smallii</name>
    <dbReference type="NCBI Taxonomy" id="265156"/>
    <lineage>
        <taxon>Eukaryota</taxon>
        <taxon>Viridiplantae</taxon>
        <taxon>Streptophyta</taxon>
        <taxon>Embryophyta</taxon>
        <taxon>Tracheophyta</taxon>
        <taxon>Spermatophyta</taxon>
        <taxon>Magnoliopsida</taxon>
        <taxon>eudicotyledons</taxon>
        <taxon>Gunneridae</taxon>
        <taxon>Pentapetalae</taxon>
        <taxon>asterids</taxon>
        <taxon>lamiids</taxon>
        <taxon>Lamiales</taxon>
        <taxon>Plantaginaceae</taxon>
        <taxon>Cheloneae</taxon>
        <taxon>Penstemon</taxon>
    </lineage>
</organism>
<proteinExistence type="predicted"/>
<comment type="caution">
    <text evidence="1">The sequence shown here is derived from an EMBL/GenBank/DDBJ whole genome shotgun (WGS) entry which is preliminary data.</text>
</comment>
<name>A0ABD3U2Y4_9LAMI</name>
<dbReference type="EMBL" id="JBJXBP010000002">
    <property type="protein sequence ID" value="KAL3843752.1"/>
    <property type="molecule type" value="Genomic_DNA"/>
</dbReference>
<dbReference type="AlphaFoldDB" id="A0ABD3U2Y4"/>
<evidence type="ECO:0000313" key="1">
    <source>
        <dbReference type="EMBL" id="KAL3843752.1"/>
    </source>
</evidence>
<protein>
    <recommendedName>
        <fullName evidence="3">Protein LNK1</fullName>
    </recommendedName>
</protein>